<dbReference type="PANTHER" id="PTHR22803">
    <property type="entry name" value="MANNOSE, PHOSPHOLIPASE, LECTIN RECEPTOR RELATED"/>
    <property type="match status" value="1"/>
</dbReference>
<accession>A0ABD0TGJ6</accession>
<dbReference type="InterPro" id="IPR016186">
    <property type="entry name" value="C-type_lectin-like/link_sf"/>
</dbReference>
<name>A0ABD0TGJ6_LOXSC</name>
<evidence type="ECO:0000256" key="1">
    <source>
        <dbReference type="ARBA" id="ARBA00023157"/>
    </source>
</evidence>
<dbReference type="InterPro" id="IPR016187">
    <property type="entry name" value="CTDL_fold"/>
</dbReference>
<organism evidence="4 5">
    <name type="scientific">Loxostege sticticalis</name>
    <name type="common">Beet webworm moth</name>
    <dbReference type="NCBI Taxonomy" id="481309"/>
    <lineage>
        <taxon>Eukaryota</taxon>
        <taxon>Metazoa</taxon>
        <taxon>Ecdysozoa</taxon>
        <taxon>Arthropoda</taxon>
        <taxon>Hexapoda</taxon>
        <taxon>Insecta</taxon>
        <taxon>Pterygota</taxon>
        <taxon>Neoptera</taxon>
        <taxon>Endopterygota</taxon>
        <taxon>Lepidoptera</taxon>
        <taxon>Glossata</taxon>
        <taxon>Ditrysia</taxon>
        <taxon>Pyraloidea</taxon>
        <taxon>Crambidae</taxon>
        <taxon>Pyraustinae</taxon>
        <taxon>Loxostege</taxon>
    </lineage>
</organism>
<feature type="domain" description="C-type lectin" evidence="3">
    <location>
        <begin position="41"/>
        <end position="154"/>
    </location>
</feature>
<dbReference type="Proteomes" id="UP001549921">
    <property type="component" value="Unassembled WGS sequence"/>
</dbReference>
<reference evidence="4 5" key="1">
    <citation type="submission" date="2024-06" db="EMBL/GenBank/DDBJ databases">
        <title>A chromosome-level genome assembly of beet webworm, Loxostege sticticalis.</title>
        <authorList>
            <person name="Zhang Y."/>
        </authorList>
    </citation>
    <scope>NUCLEOTIDE SEQUENCE [LARGE SCALE GENOMIC DNA]</scope>
    <source>
        <strain evidence="4">AQ028</strain>
        <tissue evidence="4">Male pupae</tissue>
    </source>
</reference>
<proteinExistence type="predicted"/>
<evidence type="ECO:0000313" key="5">
    <source>
        <dbReference type="Proteomes" id="UP001549921"/>
    </source>
</evidence>
<keyword evidence="1" id="KW-1015">Disulfide bond</keyword>
<feature type="signal peptide" evidence="2">
    <location>
        <begin position="1"/>
        <end position="20"/>
    </location>
</feature>
<evidence type="ECO:0000256" key="2">
    <source>
        <dbReference type="SAM" id="SignalP"/>
    </source>
</evidence>
<feature type="domain" description="C-type lectin" evidence="3">
    <location>
        <begin position="178"/>
        <end position="302"/>
    </location>
</feature>
<evidence type="ECO:0000259" key="3">
    <source>
        <dbReference type="PROSITE" id="PS50041"/>
    </source>
</evidence>
<gene>
    <name evidence="4" type="ORF">ABMA28_014369</name>
</gene>
<dbReference type="InterPro" id="IPR050111">
    <property type="entry name" value="C-type_lectin/snaclec_domain"/>
</dbReference>
<dbReference type="EMBL" id="JBEDNZ010000005">
    <property type="protein sequence ID" value="KAL0842208.1"/>
    <property type="molecule type" value="Genomic_DNA"/>
</dbReference>
<dbReference type="InterPro" id="IPR001304">
    <property type="entry name" value="C-type_lectin-like"/>
</dbReference>
<dbReference type="SMART" id="SM00034">
    <property type="entry name" value="CLECT"/>
    <property type="match status" value="2"/>
</dbReference>
<keyword evidence="2" id="KW-0732">Signal</keyword>
<dbReference type="Pfam" id="PF00059">
    <property type="entry name" value="Lectin_C"/>
    <property type="match status" value="2"/>
</dbReference>
<dbReference type="Gene3D" id="3.10.100.10">
    <property type="entry name" value="Mannose-Binding Protein A, subunit A"/>
    <property type="match status" value="2"/>
</dbReference>
<dbReference type="PROSITE" id="PS50041">
    <property type="entry name" value="C_TYPE_LECTIN_2"/>
    <property type="match status" value="2"/>
</dbReference>
<dbReference type="AlphaFoldDB" id="A0ABD0TGJ6"/>
<dbReference type="SUPFAM" id="SSF56436">
    <property type="entry name" value="C-type lectin-like"/>
    <property type="match status" value="2"/>
</dbReference>
<dbReference type="InterPro" id="IPR018378">
    <property type="entry name" value="C-type_lectin_CS"/>
</dbReference>
<comment type="caution">
    <text evidence="4">The sequence shown here is derived from an EMBL/GenBank/DDBJ whole genome shotgun (WGS) entry which is preliminary data.</text>
</comment>
<protein>
    <recommendedName>
        <fullName evidence="3">C-type lectin domain-containing protein</fullName>
    </recommendedName>
</protein>
<sequence>MARNNLFIYFLFFLVATSYSQRDKLNFRKDYRYLNGTDSFYKIHTMHKKWQDAKDVCAMEGATLFYPEDQNESDAVVEYMKATQPFHWVYVGISSLIVKGVFETVDGRSVNDVYAHWGPGEPNDAAGVEDCVILRNDGTLNDVNCDNKNPFVCKKTLDSLEWNTRCDMPYTDYVFEDNLGKCYKFHLGPKTWPEAFAICNAELSYLAVINSQDEADHLKEMTELAPKDHVQGNFLRGAVHLGFHKRGGEWKTIKGTRLEDSGYSKWGNQQPDGGDRETCGGMFYNGHLNDLKCDTNCFFICEHDVGSLGSAFDDRFGDD</sequence>
<dbReference type="CDD" id="cd00037">
    <property type="entry name" value="CLECT"/>
    <property type="match status" value="2"/>
</dbReference>
<dbReference type="PROSITE" id="PS00615">
    <property type="entry name" value="C_TYPE_LECTIN_1"/>
    <property type="match status" value="2"/>
</dbReference>
<feature type="chain" id="PRO_5044780476" description="C-type lectin domain-containing protein" evidence="2">
    <location>
        <begin position="21"/>
        <end position="319"/>
    </location>
</feature>
<evidence type="ECO:0000313" key="4">
    <source>
        <dbReference type="EMBL" id="KAL0842208.1"/>
    </source>
</evidence>